<dbReference type="GO" id="GO:0000178">
    <property type="term" value="C:exosome (RNase complex)"/>
    <property type="evidence" value="ECO:0007669"/>
    <property type="project" value="UniProtKB-KW"/>
</dbReference>
<gene>
    <name evidence="9" type="primary">dnaG</name>
    <name evidence="11" type="ORF">DRO07_00850</name>
</gene>
<evidence type="ECO:0000256" key="8">
    <source>
        <dbReference type="ARBA" id="ARBA00023163"/>
    </source>
</evidence>
<proteinExistence type="inferred from homology"/>
<dbReference type="PANTHER" id="PTHR30313:SF2">
    <property type="entry name" value="DNA PRIMASE"/>
    <property type="match status" value="1"/>
</dbReference>
<comment type="function">
    <text evidence="9">RNA polymerase that catalyzes the synthesis of short RNA molecules used as primers for DNA polymerase during DNA replication. Also part of the exosome, which is a complex involved in RNA degradation. Acts as a poly(A)-binding protein that enhances the interaction between heteropolymeric, adenine-rich transcripts and the exosome.</text>
</comment>
<evidence type="ECO:0000313" key="11">
    <source>
        <dbReference type="EMBL" id="RLG70156.1"/>
    </source>
</evidence>
<keyword evidence="6" id="KW-0479">Metal-binding</keyword>
<dbReference type="GO" id="GO:0000428">
    <property type="term" value="C:DNA-directed RNA polymerase complex"/>
    <property type="evidence" value="ECO:0007669"/>
    <property type="project" value="UniProtKB-KW"/>
</dbReference>
<dbReference type="EMBL" id="QMWO01000018">
    <property type="protein sequence ID" value="RLG70156.1"/>
    <property type="molecule type" value="Genomic_DNA"/>
</dbReference>
<dbReference type="AlphaFoldDB" id="A0A497JGS1"/>
<dbReference type="GO" id="GO:0003899">
    <property type="term" value="F:DNA-directed RNA polymerase activity"/>
    <property type="evidence" value="ECO:0007669"/>
    <property type="project" value="UniProtKB-UniRule"/>
</dbReference>
<dbReference type="InterPro" id="IPR050219">
    <property type="entry name" value="DnaG_primase"/>
</dbReference>
<dbReference type="Gene3D" id="3.40.1360.10">
    <property type="match status" value="1"/>
</dbReference>
<evidence type="ECO:0000256" key="5">
    <source>
        <dbReference type="ARBA" id="ARBA00022705"/>
    </source>
</evidence>
<dbReference type="GO" id="GO:0006269">
    <property type="term" value="P:DNA replication, synthesis of primer"/>
    <property type="evidence" value="ECO:0007669"/>
    <property type="project" value="UniProtKB-UniRule"/>
</dbReference>
<accession>A0A497JGS1</accession>
<evidence type="ECO:0000256" key="3">
    <source>
        <dbReference type="ARBA" id="ARBA00022679"/>
    </source>
</evidence>
<evidence type="ECO:0000256" key="9">
    <source>
        <dbReference type="HAMAP-Rule" id="MF_00007"/>
    </source>
</evidence>
<dbReference type="HAMAP" id="MF_00007">
    <property type="entry name" value="DNA_primase_DnaG_arc"/>
    <property type="match status" value="1"/>
</dbReference>
<dbReference type="SMART" id="SM00493">
    <property type="entry name" value="TOPRIM"/>
    <property type="match status" value="1"/>
</dbReference>
<keyword evidence="1 9" id="KW-0240">DNA-directed RNA polymerase</keyword>
<dbReference type="InterPro" id="IPR006171">
    <property type="entry name" value="TOPRIM_dom"/>
</dbReference>
<keyword evidence="7" id="KW-0460">Magnesium</keyword>
<evidence type="ECO:0000256" key="1">
    <source>
        <dbReference type="ARBA" id="ARBA00022478"/>
    </source>
</evidence>
<dbReference type="CDD" id="cd01029">
    <property type="entry name" value="TOPRIM_primases"/>
    <property type="match status" value="1"/>
</dbReference>
<name>A0A497JGS1_9ARCH</name>
<comment type="catalytic activity">
    <reaction evidence="9">
        <text>ssDNA + n NTP = ssDNA/pppN(pN)n-1 hybrid + (n-1) diphosphate.</text>
        <dbReference type="EC" id="2.7.7.101"/>
    </reaction>
</comment>
<evidence type="ECO:0000259" key="10">
    <source>
        <dbReference type="PROSITE" id="PS50880"/>
    </source>
</evidence>
<dbReference type="SUPFAM" id="SSF56731">
    <property type="entry name" value="DNA primase core"/>
    <property type="match status" value="1"/>
</dbReference>
<comment type="caution">
    <text evidence="11">The sequence shown here is derived from an EMBL/GenBank/DDBJ whole genome shotgun (WGS) entry which is preliminary data.</text>
</comment>
<dbReference type="EC" id="2.7.7.101" evidence="9"/>
<dbReference type="InterPro" id="IPR020607">
    <property type="entry name" value="Primase_DnaG_arc"/>
</dbReference>
<comment type="subunit">
    <text evidence="9">Forms a ternary complex with MCM helicase and DNA. Component of the archaeal exosome complex.</text>
</comment>
<dbReference type="GO" id="GO:0046872">
    <property type="term" value="F:metal ion binding"/>
    <property type="evidence" value="ECO:0007669"/>
    <property type="project" value="UniProtKB-KW"/>
</dbReference>
<dbReference type="GO" id="GO:1990077">
    <property type="term" value="C:primosome complex"/>
    <property type="evidence" value="ECO:0007669"/>
    <property type="project" value="UniProtKB-KW"/>
</dbReference>
<organism evidence="11 12">
    <name type="scientific">Candidatus Iainarchaeum sp</name>
    <dbReference type="NCBI Taxonomy" id="3101447"/>
    <lineage>
        <taxon>Archaea</taxon>
        <taxon>Candidatus Iainarchaeota</taxon>
        <taxon>Candidatus Iainarchaeia</taxon>
        <taxon>Candidatus Iainarchaeales</taxon>
        <taxon>Candidatus Iainarchaeaceae</taxon>
        <taxon>Candidatus Iainarchaeum</taxon>
    </lineage>
</organism>
<dbReference type="GO" id="GO:0005737">
    <property type="term" value="C:cytoplasm"/>
    <property type="evidence" value="ECO:0007669"/>
    <property type="project" value="TreeGrafter"/>
</dbReference>
<dbReference type="Pfam" id="PF13662">
    <property type="entry name" value="Toprim_4"/>
    <property type="match status" value="1"/>
</dbReference>
<evidence type="ECO:0000256" key="7">
    <source>
        <dbReference type="ARBA" id="ARBA00022842"/>
    </source>
</evidence>
<keyword evidence="4 9" id="KW-0548">Nucleotidyltransferase</keyword>
<feature type="domain" description="Toprim" evidence="10">
    <location>
        <begin position="173"/>
        <end position="247"/>
    </location>
</feature>
<keyword evidence="9" id="KW-0271">Exosome</keyword>
<evidence type="ECO:0000313" key="12">
    <source>
        <dbReference type="Proteomes" id="UP000277633"/>
    </source>
</evidence>
<evidence type="ECO:0000256" key="6">
    <source>
        <dbReference type="ARBA" id="ARBA00022723"/>
    </source>
</evidence>
<comment type="similarity">
    <text evidence="9">Belongs to the archaeal DnaG primase family.</text>
</comment>
<keyword evidence="8 9" id="KW-0804">Transcription</keyword>
<dbReference type="NCBIfam" id="NF003108">
    <property type="entry name" value="PRK04031.1-1"/>
    <property type="match status" value="1"/>
</dbReference>
<evidence type="ECO:0000256" key="4">
    <source>
        <dbReference type="ARBA" id="ARBA00022695"/>
    </source>
</evidence>
<dbReference type="PROSITE" id="PS50880">
    <property type="entry name" value="TOPRIM"/>
    <property type="match status" value="1"/>
</dbReference>
<keyword evidence="3 9" id="KW-0808">Transferase</keyword>
<dbReference type="GO" id="GO:0008143">
    <property type="term" value="F:poly(A) binding"/>
    <property type="evidence" value="ECO:0007669"/>
    <property type="project" value="InterPro"/>
</dbReference>
<reference evidence="11 12" key="1">
    <citation type="submission" date="2018-06" db="EMBL/GenBank/DDBJ databases">
        <title>Extensive metabolic versatility and redundancy in microbially diverse, dynamic hydrothermal sediments.</title>
        <authorList>
            <person name="Dombrowski N."/>
            <person name="Teske A."/>
            <person name="Baker B.J."/>
        </authorList>
    </citation>
    <scope>NUCLEOTIDE SEQUENCE [LARGE SCALE GENOMIC DNA]</scope>
    <source>
        <strain evidence="11">B9_G13</strain>
    </source>
</reference>
<sequence>MAKTYINATKYEISAVFRVEGVVDRHDVVGAIFGQSEGLLGEDLDLRELQKNGKIGRIEITTAVQNGVTTGRLIVPSSLDMVETCILGAAIETVDKVGPCRATFKVVSIKDTRAKKRELIIDRAQELLEKMVNEQIPETEELVRIVRERVRTSGIVDYGPDRLPAGDEIENADTIIVVEGRADVLTLLKNNIRNVIGMDGSKISQTIVELCNRKKVIAFVDGDRGGELILRKLAQLAKVDFVARAPEGKEVEELTRKEIIMALRKKMPLSEFMKKEQQRIEKSAMPSEAERFKPIMESLRGTLKAKVFDKNLKELATVNVRELLKSLEKFEGAKIVVLDGIITKRLAETAKKQGVEYLVGAKIGKIGKAPEKIKLLALE</sequence>
<keyword evidence="2 9" id="KW-0639">Primosome</keyword>
<dbReference type="Proteomes" id="UP000277633">
    <property type="component" value="Unassembled WGS sequence"/>
</dbReference>
<protein>
    <recommendedName>
        <fullName evidence="9">DNA primase DnaG</fullName>
        <ecNumber evidence="9">2.7.7.101</ecNumber>
    </recommendedName>
</protein>
<dbReference type="InterPro" id="IPR034154">
    <property type="entry name" value="TOPRIM_DnaG/twinkle"/>
</dbReference>
<evidence type="ECO:0000256" key="2">
    <source>
        <dbReference type="ARBA" id="ARBA00022515"/>
    </source>
</evidence>
<dbReference type="PANTHER" id="PTHR30313">
    <property type="entry name" value="DNA PRIMASE"/>
    <property type="match status" value="1"/>
</dbReference>
<keyword evidence="5 9" id="KW-0235">DNA replication</keyword>